<accession>A0A0L6UFP0</accession>
<name>A0A0L6UFP0_9BASI</name>
<reference evidence="1 2" key="1">
    <citation type="submission" date="2015-08" db="EMBL/GenBank/DDBJ databases">
        <title>Next Generation Sequencing and Analysis of the Genome of Puccinia sorghi L Schw, the Causal Agent of Maize Common Rust.</title>
        <authorList>
            <person name="Rochi L."/>
            <person name="Burguener G."/>
            <person name="Darino M."/>
            <person name="Turjanski A."/>
            <person name="Kreff E."/>
            <person name="Dieguez M.J."/>
            <person name="Sacco F."/>
        </authorList>
    </citation>
    <scope>NUCLEOTIDE SEQUENCE [LARGE SCALE GENOMIC DNA]</scope>
    <source>
        <strain evidence="1 2">RO10H11247</strain>
    </source>
</reference>
<dbReference type="VEuPathDB" id="FungiDB:VP01_6475g1"/>
<keyword evidence="2" id="KW-1185">Reference proteome</keyword>
<comment type="caution">
    <text evidence="1">The sequence shown here is derived from an EMBL/GenBank/DDBJ whole genome shotgun (WGS) entry which is preliminary data.</text>
</comment>
<proteinExistence type="predicted"/>
<organism evidence="1 2">
    <name type="scientific">Puccinia sorghi</name>
    <dbReference type="NCBI Taxonomy" id="27349"/>
    <lineage>
        <taxon>Eukaryota</taxon>
        <taxon>Fungi</taxon>
        <taxon>Dikarya</taxon>
        <taxon>Basidiomycota</taxon>
        <taxon>Pucciniomycotina</taxon>
        <taxon>Pucciniomycetes</taxon>
        <taxon>Pucciniales</taxon>
        <taxon>Pucciniaceae</taxon>
        <taxon>Puccinia</taxon>
    </lineage>
</organism>
<dbReference type="AlphaFoldDB" id="A0A0L6UFP0"/>
<protein>
    <submittedName>
        <fullName evidence="1">Uncharacterized protein</fullName>
    </submittedName>
</protein>
<dbReference type="Proteomes" id="UP000037035">
    <property type="component" value="Unassembled WGS sequence"/>
</dbReference>
<evidence type="ECO:0000313" key="2">
    <source>
        <dbReference type="Proteomes" id="UP000037035"/>
    </source>
</evidence>
<dbReference type="OrthoDB" id="4847360at2759"/>
<sequence length="111" mass="12801">MEALNSLLDKFMHMMGKENAQKLATEETPNKLRPALTPRLANKTLLLLLLLPLTPCKVVFAISFMGDYAATWSQPYLNKVFNGEPVVFDEFLINFRYSFFDHHHRHHALAL</sequence>
<evidence type="ECO:0000313" key="1">
    <source>
        <dbReference type="EMBL" id="KNZ47354.1"/>
    </source>
</evidence>
<dbReference type="EMBL" id="LAVV01011802">
    <property type="protein sequence ID" value="KNZ47354.1"/>
    <property type="molecule type" value="Genomic_DNA"/>
</dbReference>
<gene>
    <name evidence="1" type="ORF">VP01_6475g1</name>
</gene>